<dbReference type="EMBL" id="JAOTEM010000002">
    <property type="protein sequence ID" value="MCU7617381.1"/>
    <property type="molecule type" value="Genomic_DNA"/>
</dbReference>
<dbReference type="CDD" id="cd00093">
    <property type="entry name" value="HTH_XRE"/>
    <property type="match status" value="1"/>
</dbReference>
<sequence>MKIGQKLKGMRIEKGFSTIEVAEKLEISESTYRRFENDKSFPDIFILDKIAKIYDKTLNDLLPEGMTVINNNNGEYSNNAGYIVNQYLSEKVIEQYEIRIKEKDEQIALLKSLLDKK</sequence>
<dbReference type="InterPro" id="IPR001387">
    <property type="entry name" value="Cro/C1-type_HTH"/>
</dbReference>
<accession>A0ABT2W597</accession>
<feature type="domain" description="HTH cro/C1-type" evidence="2">
    <location>
        <begin position="7"/>
        <end position="61"/>
    </location>
</feature>
<organism evidence="3 4">
    <name type="scientific">Chryseobacterium edaphi</name>
    <dbReference type="NCBI Taxonomy" id="2976532"/>
    <lineage>
        <taxon>Bacteria</taxon>
        <taxon>Pseudomonadati</taxon>
        <taxon>Bacteroidota</taxon>
        <taxon>Flavobacteriia</taxon>
        <taxon>Flavobacteriales</taxon>
        <taxon>Weeksellaceae</taxon>
        <taxon>Chryseobacterium group</taxon>
        <taxon>Chryseobacterium</taxon>
    </lineage>
</organism>
<name>A0ABT2W597_9FLAO</name>
<protein>
    <submittedName>
        <fullName evidence="3">Helix-turn-helix domain-containing protein</fullName>
    </submittedName>
</protein>
<dbReference type="RefSeq" id="WP_263002827.1">
    <property type="nucleotide sequence ID" value="NZ_JAOTEM010000002.1"/>
</dbReference>
<reference evidence="4" key="1">
    <citation type="submission" date="2023-07" db="EMBL/GenBank/DDBJ databases">
        <title>Chryseobacterium sp. strain PBS4-4 Genome sequencing and assembly.</title>
        <authorList>
            <person name="Jung Y."/>
        </authorList>
    </citation>
    <scope>NUCLEOTIDE SEQUENCE [LARGE SCALE GENOMIC DNA]</scope>
    <source>
        <strain evidence="4">PBS4-4</strain>
    </source>
</reference>
<evidence type="ECO:0000256" key="1">
    <source>
        <dbReference type="ARBA" id="ARBA00023125"/>
    </source>
</evidence>
<dbReference type="Pfam" id="PF01381">
    <property type="entry name" value="HTH_3"/>
    <property type="match status" value="1"/>
</dbReference>
<comment type="caution">
    <text evidence="3">The sequence shown here is derived from an EMBL/GenBank/DDBJ whole genome shotgun (WGS) entry which is preliminary data.</text>
</comment>
<evidence type="ECO:0000313" key="3">
    <source>
        <dbReference type="EMBL" id="MCU7617381.1"/>
    </source>
</evidence>
<keyword evidence="4" id="KW-1185">Reference proteome</keyword>
<dbReference type="Gene3D" id="1.10.260.40">
    <property type="entry name" value="lambda repressor-like DNA-binding domains"/>
    <property type="match status" value="1"/>
</dbReference>
<dbReference type="InterPro" id="IPR010982">
    <property type="entry name" value="Lambda_DNA-bd_dom_sf"/>
</dbReference>
<dbReference type="PANTHER" id="PTHR46558">
    <property type="entry name" value="TRACRIPTIONAL REGULATORY PROTEIN-RELATED-RELATED"/>
    <property type="match status" value="1"/>
</dbReference>
<evidence type="ECO:0000259" key="2">
    <source>
        <dbReference type="PROSITE" id="PS50943"/>
    </source>
</evidence>
<keyword evidence="1" id="KW-0238">DNA-binding</keyword>
<dbReference type="Proteomes" id="UP001208649">
    <property type="component" value="Unassembled WGS sequence"/>
</dbReference>
<evidence type="ECO:0000313" key="4">
    <source>
        <dbReference type="Proteomes" id="UP001208649"/>
    </source>
</evidence>
<dbReference type="SUPFAM" id="SSF47413">
    <property type="entry name" value="lambda repressor-like DNA-binding domains"/>
    <property type="match status" value="1"/>
</dbReference>
<dbReference type="PROSITE" id="PS50943">
    <property type="entry name" value="HTH_CROC1"/>
    <property type="match status" value="1"/>
</dbReference>
<gene>
    <name evidence="3" type="ORF">NZ698_09240</name>
</gene>
<dbReference type="PANTHER" id="PTHR46558:SF4">
    <property type="entry name" value="DNA-BIDING PHAGE PROTEIN"/>
    <property type="match status" value="1"/>
</dbReference>
<dbReference type="SMART" id="SM00530">
    <property type="entry name" value="HTH_XRE"/>
    <property type="match status" value="1"/>
</dbReference>
<proteinExistence type="predicted"/>